<dbReference type="RefSeq" id="WP_008678842.1">
    <property type="nucleotide sequence ID" value="NZ_CABKOG010000003.1"/>
</dbReference>
<dbReference type="AlphaFoldDB" id="A0A9X3XK74"/>
<dbReference type="InterPro" id="IPR012347">
    <property type="entry name" value="Ferritin-like"/>
</dbReference>
<gene>
    <name evidence="2" type="ORF">NE398_06775</name>
</gene>
<evidence type="ECO:0000259" key="1">
    <source>
        <dbReference type="Pfam" id="PF02915"/>
    </source>
</evidence>
<dbReference type="SUPFAM" id="SSF47240">
    <property type="entry name" value="Ferritin-like"/>
    <property type="match status" value="1"/>
</dbReference>
<dbReference type="GO" id="GO:0046872">
    <property type="term" value="F:metal ion binding"/>
    <property type="evidence" value="ECO:0007669"/>
    <property type="project" value="InterPro"/>
</dbReference>
<dbReference type="Gene3D" id="1.20.1260.10">
    <property type="match status" value="1"/>
</dbReference>
<reference evidence="2" key="1">
    <citation type="submission" date="2022-05" db="EMBL/GenBank/DDBJ databases">
        <title>Draft genome sequence of Clostridium tertium strain CP3 isolated from Peru.</title>
        <authorList>
            <person name="Hurtado R."/>
            <person name="Lima L."/>
            <person name="Sousa T."/>
            <person name="Jaiswal A.K."/>
            <person name="Tiwari S."/>
            <person name="Maturrano L."/>
            <person name="Brenig B."/>
            <person name="Azevedo V."/>
        </authorList>
    </citation>
    <scope>NUCLEOTIDE SEQUENCE</scope>
    <source>
        <strain evidence="2">CP3</strain>
    </source>
</reference>
<name>A0A9X3XK74_9CLOT</name>
<comment type="caution">
    <text evidence="2">The sequence shown here is derived from an EMBL/GenBank/DDBJ whole genome shotgun (WGS) entry which is preliminary data.</text>
</comment>
<proteinExistence type="predicted"/>
<dbReference type="GO" id="GO:0016491">
    <property type="term" value="F:oxidoreductase activity"/>
    <property type="evidence" value="ECO:0007669"/>
    <property type="project" value="InterPro"/>
</dbReference>
<dbReference type="CDD" id="cd00657">
    <property type="entry name" value="Ferritin_like"/>
    <property type="match status" value="1"/>
</dbReference>
<dbReference type="Pfam" id="PF02915">
    <property type="entry name" value="Rubrerythrin"/>
    <property type="match status" value="1"/>
</dbReference>
<evidence type="ECO:0000313" key="2">
    <source>
        <dbReference type="EMBL" id="MDC4239866.1"/>
    </source>
</evidence>
<feature type="domain" description="Rubrerythrin diiron-binding" evidence="1">
    <location>
        <begin position="22"/>
        <end position="83"/>
    </location>
</feature>
<keyword evidence="3" id="KW-1185">Reference proteome</keyword>
<evidence type="ECO:0000313" key="3">
    <source>
        <dbReference type="Proteomes" id="UP001141183"/>
    </source>
</evidence>
<dbReference type="InterPro" id="IPR003251">
    <property type="entry name" value="Rr_diiron-bd_dom"/>
</dbReference>
<sequence>MDELQNNQKPHPQLSLALDEIRKAVQGEREDELFYDYLISLAPTKDEKEIIESIRNDERKHNQLFRKIYKDFTGNEINTMNEENLKKPSSFMDGIRTALFGELKAVDKYKAIRRALPIGAYKDMLFDIIMDELKHASKYNYLFTLNNTNKSSKNRDSLQEDTSKFTPDDWVKYITPLVDRALMESKEGINPEHLYQEFILSGVLVGLGKAPEEAINQVEKWEKTGESKLLAKSKMSRFY</sequence>
<accession>A0A9X3XK74</accession>
<dbReference type="InterPro" id="IPR009078">
    <property type="entry name" value="Ferritin-like_SF"/>
</dbReference>
<organism evidence="2 3">
    <name type="scientific">Clostridium tertium</name>
    <dbReference type="NCBI Taxonomy" id="1559"/>
    <lineage>
        <taxon>Bacteria</taxon>
        <taxon>Bacillati</taxon>
        <taxon>Bacillota</taxon>
        <taxon>Clostridia</taxon>
        <taxon>Eubacteriales</taxon>
        <taxon>Clostridiaceae</taxon>
        <taxon>Clostridium</taxon>
    </lineage>
</organism>
<dbReference type="EMBL" id="JAMRYU010000006">
    <property type="protein sequence ID" value="MDC4239866.1"/>
    <property type="molecule type" value="Genomic_DNA"/>
</dbReference>
<dbReference type="Proteomes" id="UP001141183">
    <property type="component" value="Unassembled WGS sequence"/>
</dbReference>
<protein>
    <submittedName>
        <fullName evidence="2">Ferritin-like domain-containing protein</fullName>
    </submittedName>
</protein>